<feature type="domain" description="DUF3817" evidence="7">
    <location>
        <begin position="17"/>
        <end position="104"/>
    </location>
</feature>
<keyword evidence="2" id="KW-1003">Cell membrane</keyword>
<dbReference type="EMBL" id="QTUA01000001">
    <property type="protein sequence ID" value="REF31043.1"/>
    <property type="molecule type" value="Genomic_DNA"/>
</dbReference>
<evidence type="ECO:0000256" key="4">
    <source>
        <dbReference type="ARBA" id="ARBA00022989"/>
    </source>
</evidence>
<feature type="transmembrane region" description="Helical" evidence="6">
    <location>
        <begin position="55"/>
        <end position="73"/>
    </location>
</feature>
<comment type="subcellular location">
    <subcellularLocation>
        <location evidence="1">Cell membrane</location>
        <topology evidence="1">Multi-pass membrane protein</topology>
    </subcellularLocation>
</comment>
<evidence type="ECO:0000256" key="3">
    <source>
        <dbReference type="ARBA" id="ARBA00022692"/>
    </source>
</evidence>
<keyword evidence="3 6" id="KW-0812">Transmembrane</keyword>
<accession>A0A3D9URC7</accession>
<gene>
    <name evidence="8" type="ORF">DFJ65_2085</name>
</gene>
<keyword evidence="5 6" id="KW-0472">Membrane</keyword>
<dbReference type="AlphaFoldDB" id="A0A3D9URC7"/>
<keyword evidence="9" id="KW-1185">Reference proteome</keyword>
<evidence type="ECO:0000313" key="8">
    <source>
        <dbReference type="EMBL" id="REF31043.1"/>
    </source>
</evidence>
<dbReference type="Proteomes" id="UP000256253">
    <property type="component" value="Unassembled WGS sequence"/>
</dbReference>
<evidence type="ECO:0000256" key="6">
    <source>
        <dbReference type="SAM" id="Phobius"/>
    </source>
</evidence>
<keyword evidence="4 6" id="KW-1133">Transmembrane helix</keyword>
<dbReference type="Pfam" id="PF12823">
    <property type="entry name" value="DUF3817"/>
    <property type="match status" value="1"/>
</dbReference>
<protein>
    <submittedName>
        <fullName evidence="8">Integral membrane protein</fullName>
    </submittedName>
</protein>
<feature type="transmembrane region" description="Helical" evidence="6">
    <location>
        <begin position="21"/>
        <end position="43"/>
    </location>
</feature>
<dbReference type="PANTHER" id="PTHR40077:SF1">
    <property type="entry name" value="MEMBRANE PROTEIN"/>
    <property type="match status" value="1"/>
</dbReference>
<organism evidence="8 9">
    <name type="scientific">Calidifontibacter indicus</name>
    <dbReference type="NCBI Taxonomy" id="419650"/>
    <lineage>
        <taxon>Bacteria</taxon>
        <taxon>Bacillati</taxon>
        <taxon>Actinomycetota</taxon>
        <taxon>Actinomycetes</taxon>
        <taxon>Micrococcales</taxon>
        <taxon>Dermacoccaceae</taxon>
        <taxon>Calidifontibacter</taxon>
    </lineage>
</organism>
<evidence type="ECO:0000256" key="2">
    <source>
        <dbReference type="ARBA" id="ARBA00022475"/>
    </source>
</evidence>
<dbReference type="NCBIfam" id="TIGR03954">
    <property type="entry name" value="integ_memb_HG"/>
    <property type="match status" value="1"/>
</dbReference>
<evidence type="ECO:0000256" key="5">
    <source>
        <dbReference type="ARBA" id="ARBA00023136"/>
    </source>
</evidence>
<name>A0A3D9URC7_9MICO</name>
<evidence type="ECO:0000313" key="9">
    <source>
        <dbReference type="Proteomes" id="UP000256253"/>
    </source>
</evidence>
<evidence type="ECO:0000256" key="1">
    <source>
        <dbReference type="ARBA" id="ARBA00004651"/>
    </source>
</evidence>
<proteinExistence type="predicted"/>
<evidence type="ECO:0000259" key="7">
    <source>
        <dbReference type="Pfam" id="PF12823"/>
    </source>
</evidence>
<sequence length="116" mass="12732">MSEPSITAPSSVHPSAKVFKVAAVLEALSWLGLLIGMFFKWVLDTTEKGVQIMGPIHGTLFMFYVISTLWAAAAHKWTGKQTVLGLVSSIPPLMTLWFEKHAERAGILSHSARPTR</sequence>
<dbReference type="PANTHER" id="PTHR40077">
    <property type="entry name" value="MEMBRANE PROTEIN-RELATED"/>
    <property type="match status" value="1"/>
</dbReference>
<dbReference type="GO" id="GO:0005886">
    <property type="term" value="C:plasma membrane"/>
    <property type="evidence" value="ECO:0007669"/>
    <property type="project" value="UniProtKB-SubCell"/>
</dbReference>
<dbReference type="RefSeq" id="WP_245950168.1">
    <property type="nucleotide sequence ID" value="NZ_QTUA01000001.1"/>
</dbReference>
<comment type="caution">
    <text evidence="8">The sequence shown here is derived from an EMBL/GenBank/DDBJ whole genome shotgun (WGS) entry which is preliminary data.</text>
</comment>
<dbReference type="InterPro" id="IPR023845">
    <property type="entry name" value="DUF3817_TM"/>
</dbReference>
<reference evidence="8 9" key="1">
    <citation type="submission" date="2018-08" db="EMBL/GenBank/DDBJ databases">
        <title>Sequencing the genomes of 1000 actinobacteria strains.</title>
        <authorList>
            <person name="Klenk H.-P."/>
        </authorList>
    </citation>
    <scope>NUCLEOTIDE SEQUENCE [LARGE SCALE GENOMIC DNA]</scope>
    <source>
        <strain evidence="8 9">DSM 22967</strain>
    </source>
</reference>